<feature type="binding site" evidence="15">
    <location>
        <position position="201"/>
    </location>
    <ligand>
        <name>NADP(+)</name>
        <dbReference type="ChEBI" id="CHEBI:58349"/>
    </ligand>
</feature>
<evidence type="ECO:0000256" key="12">
    <source>
        <dbReference type="ARBA" id="ARBA00023268"/>
    </source>
</evidence>
<evidence type="ECO:0000313" key="18">
    <source>
        <dbReference type="EMBL" id="EWS78838.1"/>
    </source>
</evidence>
<dbReference type="InterPro" id="IPR016193">
    <property type="entry name" value="Cytidine_deaminase-like"/>
</dbReference>
<keyword evidence="12" id="KW-0511">Multifunctional enzyme</keyword>
<evidence type="ECO:0000256" key="16">
    <source>
        <dbReference type="PIRSR" id="PIRSR006769-3"/>
    </source>
</evidence>
<evidence type="ECO:0000256" key="5">
    <source>
        <dbReference type="ARBA" id="ARBA00007417"/>
    </source>
</evidence>
<dbReference type="Gene3D" id="3.40.430.10">
    <property type="entry name" value="Dihydrofolate Reductase, subunit A"/>
    <property type="match status" value="1"/>
</dbReference>
<reference evidence="19" key="2">
    <citation type="submission" date="2021-11" db="EMBL/GenBank/DDBJ databases">
        <title>Genome sequence of Xylella taiwanensis PLS432.</title>
        <authorList>
            <person name="Weng L.-W."/>
            <person name="Su C.-C."/>
            <person name="Tsai C.-W."/>
            <person name="Kuo C.-H."/>
        </authorList>
    </citation>
    <scope>NUCLEOTIDE SEQUENCE</scope>
    <source>
        <strain evidence="19">PLS432</strain>
    </source>
</reference>
<dbReference type="NCBIfam" id="TIGR00227">
    <property type="entry name" value="ribD_Cterm"/>
    <property type="match status" value="1"/>
</dbReference>
<evidence type="ECO:0000256" key="11">
    <source>
        <dbReference type="ARBA" id="ARBA00023002"/>
    </source>
</evidence>
<feature type="binding site" evidence="15">
    <location>
        <position position="173"/>
    </location>
    <ligand>
        <name>substrate</name>
    </ligand>
</feature>
<dbReference type="GO" id="GO:0008270">
    <property type="term" value="F:zinc ion binding"/>
    <property type="evidence" value="ECO:0007669"/>
    <property type="project" value="InterPro"/>
</dbReference>
<gene>
    <name evidence="18" type="primary">ribD</name>
    <name evidence="18" type="ORF">AF72_02975</name>
    <name evidence="19" type="ORF">LPH55_03545</name>
</gene>
<dbReference type="SUPFAM" id="SSF53597">
    <property type="entry name" value="Dihydrofolate reductase-like"/>
    <property type="match status" value="1"/>
</dbReference>
<dbReference type="STRING" id="1444770.AF72_02975"/>
<dbReference type="AlphaFoldDB" id="Z9JLG5"/>
<dbReference type="FunFam" id="3.40.140.10:FF:000025">
    <property type="entry name" value="Riboflavin biosynthesis protein RibD"/>
    <property type="match status" value="1"/>
</dbReference>
<dbReference type="eggNOG" id="COG0117">
    <property type="taxonomic scope" value="Bacteria"/>
</dbReference>
<dbReference type="GO" id="GO:0009231">
    <property type="term" value="P:riboflavin biosynthetic process"/>
    <property type="evidence" value="ECO:0007669"/>
    <property type="project" value="UniProtKB-UniPathway"/>
</dbReference>
<feature type="binding site" evidence="16">
    <location>
        <position position="80"/>
    </location>
    <ligand>
        <name>Zn(2+)</name>
        <dbReference type="ChEBI" id="CHEBI:29105"/>
        <note>catalytic</note>
    </ligand>
</feature>
<dbReference type="EMBL" id="JAJPPU010000001">
    <property type="protein sequence ID" value="MCD8472570.1"/>
    <property type="molecule type" value="Genomic_DNA"/>
</dbReference>
<proteinExistence type="inferred from homology"/>
<keyword evidence="6 13" id="KW-0686">Riboflavin biosynthesis</keyword>
<evidence type="ECO:0000256" key="13">
    <source>
        <dbReference type="PIRNR" id="PIRNR006769"/>
    </source>
</evidence>
<evidence type="ECO:0000256" key="6">
    <source>
        <dbReference type="ARBA" id="ARBA00022619"/>
    </source>
</evidence>
<sequence>MSAFSVDDHRYMERALCLAERGAYTTRPNPMVGCVIVRDDEVVGEGWHQRAGGPHAEVFALRAAGDCARGATAYVTLEPCAHYGRTLPCAMALIDAGVSRVVAAMVDPFPLVNGGGFTRLRAAGVIVEHGLMEAQARALNRGFLSRVERGRPWVRIKLGASLDGRTALASGESKWITGEAARADVQRWRARASAILTGAGTVLADDPALTVRLDEEEEAFLPPLRVVLDSRLRSLSREKVRDGTAPTLYLHGLATTPPALQHVAFAEVPQRDGGLDLAAVLCLLGERGVNEVQVEAGATLCGALLHAGLVDELLIYIAPLLLGDVARPLLTGLDIGRMDQCIGLKVLEVLQVGNDLRLLLRPLG</sequence>
<keyword evidence="11 13" id="KW-0560">Oxidoreductase</keyword>
<dbReference type="KEGG" id="xtw:AB672_09845"/>
<feature type="binding site" evidence="15">
    <location>
        <begin position="297"/>
        <end position="303"/>
    </location>
    <ligand>
        <name>NADP(+)</name>
        <dbReference type="ChEBI" id="CHEBI:58349"/>
    </ligand>
</feature>
<feature type="binding site" evidence="15">
    <location>
        <position position="159"/>
    </location>
    <ligand>
        <name>NADP(+)</name>
        <dbReference type="ChEBI" id="CHEBI:58349"/>
    </ligand>
</feature>
<comment type="caution">
    <text evidence="18">The sequence shown here is derived from an EMBL/GenBank/DDBJ whole genome shotgun (WGS) entry which is preliminary data.</text>
</comment>
<evidence type="ECO:0000313" key="19">
    <source>
        <dbReference type="EMBL" id="MCD8472570.1"/>
    </source>
</evidence>
<evidence type="ECO:0000256" key="4">
    <source>
        <dbReference type="ARBA" id="ARBA00005259"/>
    </source>
</evidence>
<evidence type="ECO:0000256" key="7">
    <source>
        <dbReference type="ARBA" id="ARBA00022723"/>
    </source>
</evidence>
<comment type="cofactor">
    <cofactor evidence="13 16">
        <name>Zn(2+)</name>
        <dbReference type="ChEBI" id="CHEBI:29105"/>
    </cofactor>
    <text evidence="13 16">Binds 1 zinc ion.</text>
</comment>
<feature type="binding site" evidence="15">
    <location>
        <position position="230"/>
    </location>
    <ligand>
        <name>NADP(+)</name>
        <dbReference type="ChEBI" id="CHEBI:58349"/>
    </ligand>
</feature>
<dbReference type="Pfam" id="PF01872">
    <property type="entry name" value="RibD_C"/>
    <property type="match status" value="1"/>
</dbReference>
<keyword evidence="10 13" id="KW-0521">NADP</keyword>
<dbReference type="InterPro" id="IPR016192">
    <property type="entry name" value="APOBEC/CMP_deaminase_Zn-bd"/>
</dbReference>
<comment type="similarity">
    <text evidence="4 13">In the N-terminal section; belongs to the cytidine and deoxycytidylate deaminase family.</text>
</comment>
<evidence type="ECO:0000313" key="21">
    <source>
        <dbReference type="Proteomes" id="UP001430701"/>
    </source>
</evidence>
<evidence type="ECO:0000256" key="1">
    <source>
        <dbReference type="ARBA" id="ARBA00002151"/>
    </source>
</evidence>
<feature type="binding site" evidence="15">
    <location>
        <position position="209"/>
    </location>
    <ligand>
        <name>substrate</name>
    </ligand>
</feature>
<dbReference type="OrthoDB" id="9800865at2"/>
<evidence type="ECO:0000313" key="20">
    <source>
        <dbReference type="Proteomes" id="UP000020406"/>
    </source>
</evidence>
<evidence type="ECO:0000256" key="8">
    <source>
        <dbReference type="ARBA" id="ARBA00022801"/>
    </source>
</evidence>
<dbReference type="SUPFAM" id="SSF53927">
    <property type="entry name" value="Cytidine deaminase-like"/>
    <property type="match status" value="1"/>
</dbReference>
<evidence type="ECO:0000256" key="10">
    <source>
        <dbReference type="ARBA" id="ARBA00022857"/>
    </source>
</evidence>
<dbReference type="Proteomes" id="UP000020406">
    <property type="component" value="Unassembled WGS sequence"/>
</dbReference>
<dbReference type="eggNOG" id="COG1985">
    <property type="taxonomic scope" value="Bacteria"/>
</dbReference>
<reference evidence="18 20" key="1">
    <citation type="journal article" date="2014" name="Genome Announc.">
        <title>Draft Genome Sequence of Xylella fastidiosa Pear Leaf Scorch Strain in Taiwan.</title>
        <authorList>
            <person name="Su C.C."/>
            <person name="Deng W.L."/>
            <person name="Jan F.J."/>
            <person name="Chang C.J."/>
            <person name="Huang H."/>
            <person name="Chen J."/>
        </authorList>
    </citation>
    <scope>NUCLEOTIDE SEQUENCE [LARGE SCALE GENOMIC DNA]</scope>
    <source>
        <strain evidence="18 20">PLS229</strain>
    </source>
</reference>
<keyword evidence="8 13" id="KW-0378">Hydrolase</keyword>
<evidence type="ECO:0000256" key="14">
    <source>
        <dbReference type="PIRSR" id="PIRSR006769-1"/>
    </source>
</evidence>
<dbReference type="InterPro" id="IPR002734">
    <property type="entry name" value="RibDG_C"/>
</dbReference>
<dbReference type="EC" id="1.1.1.193" evidence="13"/>
<comment type="pathway">
    <text evidence="3 13">Cofactor biosynthesis; riboflavin biosynthesis; 5-amino-6-(D-ribitylamino)uracil from GTP: step 3/4.</text>
</comment>
<keyword evidence="21" id="KW-1185">Reference proteome</keyword>
<dbReference type="PROSITE" id="PS51747">
    <property type="entry name" value="CYT_DCMP_DEAMINASES_2"/>
    <property type="match status" value="1"/>
</dbReference>
<dbReference type="InterPro" id="IPR050765">
    <property type="entry name" value="Riboflavin_Biosynth_HTPR"/>
</dbReference>
<dbReference type="PROSITE" id="PS00903">
    <property type="entry name" value="CYT_DCMP_DEAMINASES_1"/>
    <property type="match status" value="1"/>
</dbReference>
<dbReference type="UniPathway" id="UPA00275">
    <property type="reaction ID" value="UER00401"/>
</dbReference>
<feature type="binding site" evidence="16">
    <location>
        <position position="89"/>
    </location>
    <ligand>
        <name>Zn(2+)</name>
        <dbReference type="ChEBI" id="CHEBI:29105"/>
        <note>catalytic</note>
    </ligand>
</feature>
<dbReference type="PANTHER" id="PTHR38011">
    <property type="entry name" value="DIHYDROFOLATE REDUCTASE FAMILY PROTEIN (AFU_ORTHOLOGUE AFUA_8G06820)"/>
    <property type="match status" value="1"/>
</dbReference>
<comment type="catalytic activity">
    <reaction evidence="13">
        <text>5-amino-6-(5-phospho-D-ribitylamino)uracil + NADP(+) = 5-amino-6-(5-phospho-D-ribosylamino)uracil + NADPH + H(+)</text>
        <dbReference type="Rhea" id="RHEA:17845"/>
        <dbReference type="ChEBI" id="CHEBI:15378"/>
        <dbReference type="ChEBI" id="CHEBI:57783"/>
        <dbReference type="ChEBI" id="CHEBI:58349"/>
        <dbReference type="ChEBI" id="CHEBI:58421"/>
        <dbReference type="ChEBI" id="CHEBI:58453"/>
        <dbReference type="EC" id="1.1.1.193"/>
    </reaction>
</comment>
<dbReference type="PIRSF" id="PIRSF006769">
    <property type="entry name" value="RibD"/>
    <property type="match status" value="1"/>
</dbReference>
<organism evidence="18 20">
    <name type="scientific">Xylella taiwanensis</name>
    <dbReference type="NCBI Taxonomy" id="1444770"/>
    <lineage>
        <taxon>Bacteria</taxon>
        <taxon>Pseudomonadati</taxon>
        <taxon>Pseudomonadota</taxon>
        <taxon>Gammaproteobacteria</taxon>
        <taxon>Lysobacterales</taxon>
        <taxon>Lysobacteraceae</taxon>
        <taxon>Xylella</taxon>
    </lineage>
</organism>
<comment type="catalytic activity">
    <reaction evidence="13">
        <text>2,5-diamino-6-hydroxy-4-(5-phosphoribosylamino)-pyrimidine + H2O + H(+) = 5-amino-6-(5-phospho-D-ribosylamino)uracil + NH4(+)</text>
        <dbReference type="Rhea" id="RHEA:21868"/>
        <dbReference type="ChEBI" id="CHEBI:15377"/>
        <dbReference type="ChEBI" id="CHEBI:15378"/>
        <dbReference type="ChEBI" id="CHEBI:28938"/>
        <dbReference type="ChEBI" id="CHEBI:58453"/>
        <dbReference type="ChEBI" id="CHEBI:58614"/>
        <dbReference type="EC" id="3.5.4.26"/>
    </reaction>
</comment>
<feature type="binding site" evidence="15">
    <location>
        <position position="205"/>
    </location>
    <ligand>
        <name>NADP(+)</name>
        <dbReference type="ChEBI" id="CHEBI:58349"/>
    </ligand>
</feature>
<evidence type="ECO:0000256" key="15">
    <source>
        <dbReference type="PIRSR" id="PIRSR006769-2"/>
    </source>
</evidence>
<dbReference type="Gene3D" id="3.40.140.10">
    <property type="entry name" value="Cytidine Deaminase, domain 2"/>
    <property type="match status" value="1"/>
</dbReference>
<dbReference type="Proteomes" id="UP001430701">
    <property type="component" value="Unassembled WGS sequence"/>
</dbReference>
<dbReference type="Pfam" id="PF00383">
    <property type="entry name" value="dCMP_cyt_deam_1"/>
    <property type="match status" value="1"/>
</dbReference>
<comment type="pathway">
    <text evidence="2 13">Cofactor biosynthesis; riboflavin biosynthesis; 5-amino-6-(D-ribitylamino)uracil from GTP: step 2/4.</text>
</comment>
<dbReference type="GO" id="GO:0008835">
    <property type="term" value="F:diaminohydroxyphosphoribosylaminopyrimidine deaminase activity"/>
    <property type="evidence" value="ECO:0007669"/>
    <property type="project" value="UniProtKB-EC"/>
</dbReference>
<dbReference type="PANTHER" id="PTHR38011:SF7">
    <property type="entry name" value="2,5-DIAMINO-6-RIBOSYLAMINO-4(3H)-PYRIMIDINONE 5'-PHOSPHATE REDUCTASE"/>
    <property type="match status" value="1"/>
</dbReference>
<feature type="binding site" evidence="15">
    <location>
        <position position="212"/>
    </location>
    <ligand>
        <name>substrate</name>
    </ligand>
</feature>
<dbReference type="InterPro" id="IPR002125">
    <property type="entry name" value="CMP_dCMP_dom"/>
</dbReference>
<dbReference type="EMBL" id="JDSQ01000004">
    <property type="protein sequence ID" value="EWS78838.1"/>
    <property type="molecule type" value="Genomic_DNA"/>
</dbReference>
<dbReference type="CDD" id="cd01284">
    <property type="entry name" value="Riboflavin_deaminase-reductase"/>
    <property type="match status" value="1"/>
</dbReference>
<evidence type="ECO:0000256" key="3">
    <source>
        <dbReference type="ARBA" id="ARBA00004910"/>
    </source>
</evidence>
<feature type="binding site" evidence="16">
    <location>
        <position position="55"/>
    </location>
    <ligand>
        <name>Zn(2+)</name>
        <dbReference type="ChEBI" id="CHEBI:29105"/>
        <note>catalytic</note>
    </ligand>
</feature>
<dbReference type="PATRIC" id="fig|1444770.3.peg.722"/>
<comment type="function">
    <text evidence="1 13">Converts 2,5-diamino-6-(ribosylamino)-4(3h)-pyrimidinone 5'-phosphate into 5-amino-6-(ribosylamino)-2,4(1h,3h)-pyrimidinedione 5'-phosphate.</text>
</comment>
<evidence type="ECO:0000259" key="17">
    <source>
        <dbReference type="PROSITE" id="PS51747"/>
    </source>
</evidence>
<protein>
    <recommendedName>
        <fullName evidence="13">Riboflavin biosynthesis protein RibD</fullName>
    </recommendedName>
    <domain>
        <recommendedName>
            <fullName evidence="13">Diaminohydroxyphosphoribosylaminopyrimidine deaminase</fullName>
            <shortName evidence="13">DRAP deaminase</shortName>
            <ecNumber evidence="13">3.5.4.26</ecNumber>
        </recommendedName>
        <alternativeName>
            <fullName evidence="13">Riboflavin-specific deaminase</fullName>
        </alternativeName>
    </domain>
    <domain>
        <recommendedName>
            <fullName evidence="13">5-amino-6-(5-phosphoribosylamino)uracil reductase</fullName>
            <ecNumber evidence="13">1.1.1.193</ecNumber>
        </recommendedName>
        <alternativeName>
            <fullName evidence="13">HTP reductase</fullName>
        </alternativeName>
    </domain>
</protein>
<feature type="binding site" evidence="15">
    <location>
        <position position="175"/>
    </location>
    <ligand>
        <name>NADP(+)</name>
        <dbReference type="ChEBI" id="CHEBI:58349"/>
    </ligand>
</feature>
<keyword evidence="9 13" id="KW-0862">Zinc</keyword>
<keyword evidence="7 13" id="KW-0479">Metal-binding</keyword>
<feature type="domain" description="CMP/dCMP-type deaminase" evidence="17">
    <location>
        <begin position="6"/>
        <end position="128"/>
    </location>
</feature>
<evidence type="ECO:0000256" key="9">
    <source>
        <dbReference type="ARBA" id="ARBA00022833"/>
    </source>
</evidence>
<dbReference type="InterPro" id="IPR024072">
    <property type="entry name" value="DHFR-like_dom_sf"/>
</dbReference>
<dbReference type="EC" id="3.5.4.26" evidence="13"/>
<dbReference type="InterPro" id="IPR004794">
    <property type="entry name" value="Eubact_RibD"/>
</dbReference>
<evidence type="ECO:0000256" key="2">
    <source>
        <dbReference type="ARBA" id="ARBA00004882"/>
    </source>
</evidence>
<comment type="similarity">
    <text evidence="5 13">In the C-terminal section; belongs to the HTP reductase family.</text>
</comment>
<feature type="binding site" evidence="15">
    <location>
        <position position="189"/>
    </location>
    <ligand>
        <name>substrate</name>
    </ligand>
</feature>
<feature type="active site" description="Proton donor" evidence="14">
    <location>
        <position position="57"/>
    </location>
</feature>
<dbReference type="InterPro" id="IPR011549">
    <property type="entry name" value="RibD_C"/>
</dbReference>
<feature type="binding site" evidence="15">
    <location>
        <position position="295"/>
    </location>
    <ligand>
        <name>substrate</name>
    </ligand>
</feature>
<dbReference type="NCBIfam" id="TIGR00326">
    <property type="entry name" value="eubact_ribD"/>
    <property type="match status" value="1"/>
</dbReference>
<dbReference type="GeneID" id="68901596"/>
<name>Z9JLG5_9GAMM</name>
<dbReference type="GO" id="GO:0008703">
    <property type="term" value="F:5-amino-6-(5-phosphoribosylamino)uracil reductase activity"/>
    <property type="evidence" value="ECO:0007669"/>
    <property type="project" value="UniProtKB-EC"/>
</dbReference>
<accession>Z9JLG5</accession>
<dbReference type="GO" id="GO:0050661">
    <property type="term" value="F:NADP binding"/>
    <property type="evidence" value="ECO:0007669"/>
    <property type="project" value="InterPro"/>
</dbReference>
<dbReference type="RefSeq" id="WP_038270493.1">
    <property type="nucleotide sequence ID" value="NZ_CP053627.1"/>
</dbReference>